<accession>A2E4B4</accession>
<evidence type="ECO:0000313" key="1">
    <source>
        <dbReference type="EMBL" id="EAY12449.1"/>
    </source>
</evidence>
<name>A2E4B4_TRIV3</name>
<dbReference type="KEGG" id="tva:4770417"/>
<dbReference type="VEuPathDB" id="TrichDB:TVAG_128630"/>
<reference evidence="1" key="1">
    <citation type="submission" date="2006-10" db="EMBL/GenBank/DDBJ databases">
        <authorList>
            <person name="Amadeo P."/>
            <person name="Zhao Q."/>
            <person name="Wortman J."/>
            <person name="Fraser-Liggett C."/>
            <person name="Carlton J."/>
        </authorList>
    </citation>
    <scope>NUCLEOTIDE SEQUENCE</scope>
    <source>
        <strain evidence="1">G3</strain>
    </source>
</reference>
<dbReference type="InParanoid" id="A2E4B4"/>
<gene>
    <name evidence="1" type="ORF">TVAG_128630</name>
</gene>
<proteinExistence type="predicted"/>
<reference evidence="1" key="2">
    <citation type="journal article" date="2007" name="Science">
        <title>Draft genome sequence of the sexually transmitted pathogen Trichomonas vaginalis.</title>
        <authorList>
            <person name="Carlton J.M."/>
            <person name="Hirt R.P."/>
            <person name="Silva J.C."/>
            <person name="Delcher A.L."/>
            <person name="Schatz M."/>
            <person name="Zhao Q."/>
            <person name="Wortman J.R."/>
            <person name="Bidwell S.L."/>
            <person name="Alsmark U.C.M."/>
            <person name="Besteiro S."/>
            <person name="Sicheritz-Ponten T."/>
            <person name="Noel C.J."/>
            <person name="Dacks J.B."/>
            <person name="Foster P.G."/>
            <person name="Simillion C."/>
            <person name="Van de Peer Y."/>
            <person name="Miranda-Saavedra D."/>
            <person name="Barton G.J."/>
            <person name="Westrop G.D."/>
            <person name="Mueller S."/>
            <person name="Dessi D."/>
            <person name="Fiori P.L."/>
            <person name="Ren Q."/>
            <person name="Paulsen I."/>
            <person name="Zhang H."/>
            <person name="Bastida-Corcuera F.D."/>
            <person name="Simoes-Barbosa A."/>
            <person name="Brown M.T."/>
            <person name="Hayes R.D."/>
            <person name="Mukherjee M."/>
            <person name="Okumura C.Y."/>
            <person name="Schneider R."/>
            <person name="Smith A.J."/>
            <person name="Vanacova S."/>
            <person name="Villalvazo M."/>
            <person name="Haas B.J."/>
            <person name="Pertea M."/>
            <person name="Feldblyum T.V."/>
            <person name="Utterback T.R."/>
            <person name="Shu C.L."/>
            <person name="Osoegawa K."/>
            <person name="de Jong P.J."/>
            <person name="Hrdy I."/>
            <person name="Horvathova L."/>
            <person name="Zubacova Z."/>
            <person name="Dolezal P."/>
            <person name="Malik S.B."/>
            <person name="Logsdon J.M. Jr."/>
            <person name="Henze K."/>
            <person name="Gupta A."/>
            <person name="Wang C.C."/>
            <person name="Dunne R.L."/>
            <person name="Upcroft J.A."/>
            <person name="Upcroft P."/>
            <person name="White O."/>
            <person name="Salzberg S.L."/>
            <person name="Tang P."/>
            <person name="Chiu C.-H."/>
            <person name="Lee Y.-S."/>
            <person name="Embley T.M."/>
            <person name="Coombs G.H."/>
            <person name="Mottram J.C."/>
            <person name="Tachezy J."/>
            <person name="Fraser-Liggett C.M."/>
            <person name="Johnson P.J."/>
        </authorList>
    </citation>
    <scope>NUCLEOTIDE SEQUENCE [LARGE SCALE GENOMIC DNA]</scope>
    <source>
        <strain evidence="1">G3</strain>
    </source>
</reference>
<evidence type="ECO:0000313" key="2">
    <source>
        <dbReference type="Proteomes" id="UP000001542"/>
    </source>
</evidence>
<dbReference type="Proteomes" id="UP000001542">
    <property type="component" value="Unassembled WGS sequence"/>
</dbReference>
<dbReference type="EMBL" id="DS113301">
    <property type="protein sequence ID" value="EAY12449.1"/>
    <property type="molecule type" value="Genomic_DNA"/>
</dbReference>
<dbReference type="RefSeq" id="XP_001324672.1">
    <property type="nucleotide sequence ID" value="XM_001324637.1"/>
</dbReference>
<dbReference type="AlphaFoldDB" id="A2E4B4"/>
<organism evidence="1 2">
    <name type="scientific">Trichomonas vaginalis (strain ATCC PRA-98 / G3)</name>
    <dbReference type="NCBI Taxonomy" id="412133"/>
    <lineage>
        <taxon>Eukaryota</taxon>
        <taxon>Metamonada</taxon>
        <taxon>Parabasalia</taxon>
        <taxon>Trichomonadida</taxon>
        <taxon>Trichomonadidae</taxon>
        <taxon>Trichomonas</taxon>
    </lineage>
</organism>
<sequence length="172" mass="19655">MSRLLPPLGFKELEMRKTGWERRGSLPVAPTTQLSKTANVTARQHSFKMSVKTFKDKMIPLPKTNMFKEKIGTLTTRSESIPEDLNLTSHTVTIQIHSNHGNQTKITCSRIDILDINSQPIKLEQYLIEPNRINSPDLINLFSGELVKKSEFQIWSAEWPPKGNMIEIRVTL</sequence>
<keyword evidence="2" id="KW-1185">Reference proteome</keyword>
<protein>
    <submittedName>
        <fullName evidence="1">Uncharacterized protein</fullName>
    </submittedName>
</protein>
<dbReference type="VEuPathDB" id="TrichDB:TVAGG3_0018240"/>